<evidence type="ECO:0000313" key="7">
    <source>
        <dbReference type="EMBL" id="KAK5088925.1"/>
    </source>
</evidence>
<accession>A0AAN7T444</accession>
<dbReference type="GO" id="GO:0000981">
    <property type="term" value="F:DNA-binding transcription factor activity, RNA polymerase II-specific"/>
    <property type="evidence" value="ECO:0007669"/>
    <property type="project" value="InterPro"/>
</dbReference>
<evidence type="ECO:0000256" key="3">
    <source>
        <dbReference type="ARBA" id="ARBA00023163"/>
    </source>
</evidence>
<dbReference type="InterPro" id="IPR001138">
    <property type="entry name" value="Zn2Cys6_DnaBD"/>
</dbReference>
<sequence length="702" mass="79131">MSEGNDDQKVPVEPRSKEHQKDRRIRKQGDLKPCERCRSQHLKCVYNAQDPRCQRCERSGNDCIRSTKKIRFRDVPASRFHTDRRSRKASTIKATGSKLAVSKLEASINQSVADLNHSESMDAVPSESLQDDSDEQEDAEVDAFAVTSAPVHFVDPIVGVSTVQSAKQTSTYVQQPTRSGSNKQDTDTDMMFAAPLLPPTPSDDRLSLSEYYDNASLTRVFSSDMNSIMSGSPQTRGRRASSSRYLDQLVRSQARDVPQNSHDYLENVLLRYFHEELAPWFDLCDPDRHFATVIPQRARAPGPLRSAILTISARNMSRNRRFRNSAGVVEWKGRPLPDLKEEFAVPYHNECIRDLLQLSMNPRKLQDENLLAAVLTLRTDEEMGLDTGDSNDDQQLFLRIASVFIDAQLPPALALPHSSPTVFPSTIAEEYTQSEMVSPSVHTDDLGASGLRQACFWTAFRQDLHASFLKQQPVRFPLSRCEVFRQLSPATDAVWANRMVTFCADVLEFSYGSDSSDGKVMPSYTNQDRWRELRDREKLICGLLPATFEPTFCSEPELLHGIFPEIWYLDPCHVSGTTYIELARMLLQVFDPTRPKLGHGFLAATNAFINSSKKVLFRLCGIALSNHHCPPSLINACLGIAMFGEYFDDLREQTALLGVLELMHNRYAYPTSQIAQSLKRAWHNEDLEGTSSMVSYNPTGMD</sequence>
<dbReference type="PROSITE" id="PS00463">
    <property type="entry name" value="ZN2_CY6_FUNGAL_1"/>
    <property type="match status" value="1"/>
</dbReference>
<dbReference type="GO" id="GO:0005634">
    <property type="term" value="C:nucleus"/>
    <property type="evidence" value="ECO:0007669"/>
    <property type="project" value="TreeGrafter"/>
</dbReference>
<dbReference type="EMBL" id="JAVRRJ010000002">
    <property type="protein sequence ID" value="KAK5088925.1"/>
    <property type="molecule type" value="Genomic_DNA"/>
</dbReference>
<proteinExistence type="predicted"/>
<dbReference type="InterPro" id="IPR036864">
    <property type="entry name" value="Zn2-C6_fun-type_DNA-bd_sf"/>
</dbReference>
<evidence type="ECO:0000259" key="6">
    <source>
        <dbReference type="PROSITE" id="PS50048"/>
    </source>
</evidence>
<dbReference type="GO" id="GO:0045944">
    <property type="term" value="P:positive regulation of transcription by RNA polymerase II"/>
    <property type="evidence" value="ECO:0007669"/>
    <property type="project" value="TreeGrafter"/>
</dbReference>
<dbReference type="PANTHER" id="PTHR37534">
    <property type="entry name" value="TRANSCRIPTIONAL ACTIVATOR PROTEIN UGA3"/>
    <property type="match status" value="1"/>
</dbReference>
<feature type="domain" description="Zn(2)-C6 fungal-type" evidence="6">
    <location>
        <begin position="33"/>
        <end position="65"/>
    </location>
</feature>
<keyword evidence="4" id="KW-0539">Nucleus</keyword>
<dbReference type="PANTHER" id="PTHR37534:SF2">
    <property type="entry name" value="N-ACETYLTRANSFERASE DOMAIN-CONTAINING PROTEIN"/>
    <property type="match status" value="1"/>
</dbReference>
<dbReference type="GO" id="GO:0000976">
    <property type="term" value="F:transcription cis-regulatory region binding"/>
    <property type="evidence" value="ECO:0007669"/>
    <property type="project" value="TreeGrafter"/>
</dbReference>
<keyword evidence="2" id="KW-0238">DNA-binding</keyword>
<evidence type="ECO:0000256" key="5">
    <source>
        <dbReference type="SAM" id="MobiDB-lite"/>
    </source>
</evidence>
<dbReference type="PROSITE" id="PS50048">
    <property type="entry name" value="ZN2_CY6_FUNGAL_2"/>
    <property type="match status" value="1"/>
</dbReference>
<evidence type="ECO:0000313" key="8">
    <source>
        <dbReference type="Proteomes" id="UP001309876"/>
    </source>
</evidence>
<reference evidence="7 8" key="1">
    <citation type="submission" date="2023-08" db="EMBL/GenBank/DDBJ databases">
        <title>Black Yeasts Isolated from many extreme environments.</title>
        <authorList>
            <person name="Coleine C."/>
            <person name="Stajich J.E."/>
            <person name="Selbmann L."/>
        </authorList>
    </citation>
    <scope>NUCLEOTIDE SEQUENCE [LARGE SCALE GENOMIC DNA]</scope>
    <source>
        <strain evidence="7 8">CCFEE 5910</strain>
    </source>
</reference>
<evidence type="ECO:0000256" key="2">
    <source>
        <dbReference type="ARBA" id="ARBA00023125"/>
    </source>
</evidence>
<evidence type="ECO:0000256" key="1">
    <source>
        <dbReference type="ARBA" id="ARBA00023015"/>
    </source>
</evidence>
<feature type="region of interest" description="Disordered" evidence="5">
    <location>
        <begin position="116"/>
        <end position="137"/>
    </location>
</feature>
<name>A0AAN7T444_9EURO</name>
<feature type="region of interest" description="Disordered" evidence="5">
    <location>
        <begin position="1"/>
        <end position="32"/>
    </location>
</feature>
<protein>
    <recommendedName>
        <fullName evidence="6">Zn(2)-C6 fungal-type domain-containing protein</fullName>
    </recommendedName>
</protein>
<keyword evidence="3" id="KW-0804">Transcription</keyword>
<keyword evidence="1" id="KW-0805">Transcription regulation</keyword>
<gene>
    <name evidence="7" type="ORF">LTR05_003149</name>
</gene>
<dbReference type="GO" id="GO:0008270">
    <property type="term" value="F:zinc ion binding"/>
    <property type="evidence" value="ECO:0007669"/>
    <property type="project" value="InterPro"/>
</dbReference>
<organism evidence="7 8">
    <name type="scientific">Lithohypha guttulata</name>
    <dbReference type="NCBI Taxonomy" id="1690604"/>
    <lineage>
        <taxon>Eukaryota</taxon>
        <taxon>Fungi</taxon>
        <taxon>Dikarya</taxon>
        <taxon>Ascomycota</taxon>
        <taxon>Pezizomycotina</taxon>
        <taxon>Eurotiomycetes</taxon>
        <taxon>Chaetothyriomycetidae</taxon>
        <taxon>Chaetothyriales</taxon>
        <taxon>Trichomeriaceae</taxon>
        <taxon>Lithohypha</taxon>
    </lineage>
</organism>
<dbReference type="Gene3D" id="4.10.240.10">
    <property type="entry name" value="Zn(2)-C6 fungal-type DNA-binding domain"/>
    <property type="match status" value="1"/>
</dbReference>
<evidence type="ECO:0000256" key="4">
    <source>
        <dbReference type="ARBA" id="ARBA00023242"/>
    </source>
</evidence>
<dbReference type="CDD" id="cd00067">
    <property type="entry name" value="GAL4"/>
    <property type="match status" value="1"/>
</dbReference>
<dbReference type="Pfam" id="PF00172">
    <property type="entry name" value="Zn_clus"/>
    <property type="match status" value="1"/>
</dbReference>
<keyword evidence="8" id="KW-1185">Reference proteome</keyword>
<dbReference type="AlphaFoldDB" id="A0AAN7T444"/>
<comment type="caution">
    <text evidence="7">The sequence shown here is derived from an EMBL/GenBank/DDBJ whole genome shotgun (WGS) entry which is preliminary data.</text>
</comment>
<dbReference type="Proteomes" id="UP001309876">
    <property type="component" value="Unassembled WGS sequence"/>
</dbReference>